<evidence type="ECO:0000313" key="8">
    <source>
        <dbReference type="Proteomes" id="UP001515480"/>
    </source>
</evidence>
<organism evidence="7 8">
    <name type="scientific">Prymnesium parvum</name>
    <name type="common">Toxic golden alga</name>
    <dbReference type="NCBI Taxonomy" id="97485"/>
    <lineage>
        <taxon>Eukaryota</taxon>
        <taxon>Haptista</taxon>
        <taxon>Haptophyta</taxon>
        <taxon>Prymnesiophyceae</taxon>
        <taxon>Prymnesiales</taxon>
        <taxon>Prymnesiaceae</taxon>
        <taxon>Prymnesium</taxon>
    </lineage>
</organism>
<dbReference type="AlphaFoldDB" id="A0AB34JQZ5"/>
<feature type="region of interest" description="Disordered" evidence="5">
    <location>
        <begin position="281"/>
        <end position="375"/>
    </location>
</feature>
<dbReference type="SUPFAM" id="SSF90209">
    <property type="entry name" value="Ran binding protein zinc finger-like"/>
    <property type="match status" value="2"/>
</dbReference>
<sequence length="375" mass="39726">MVWACSACTFENEDAGDRCQICETPRGLDPFPSLPATRPSCAPAHRMSPPSAGAQRIEAVIPPGVHAGMRFRVTSPYGGIVECTVPVGYGPGMRIHVQLPPAHGQDAPPPAAWVCPRCTLQNEGGAAACAACDAPRPPSEDEQLRAALAASQLCAPAPRLAMAEAAEAEAIRLSIEEQERRMRARVDANVLRVAGDSRGTASTLVGLSPEDELELAMLKSRVAAEEPPQPAPPKPLYAPKAYSSYSSSLGVEPLAPLPRIPHLSPPPRKAEVGLKQSLLDGEPLDTHTEPSRQPAYQPPVMPVIPNPPPPHTPMASGDRPTTLGERECVSSEDEWDDSDRPLAPLQLGSRSDSSCQQRHTRSGGAPLAGGYAHLD</sequence>
<dbReference type="SMART" id="SM00547">
    <property type="entry name" value="ZnF_RBZ"/>
    <property type="match status" value="2"/>
</dbReference>
<feature type="domain" description="RanBP2-type" evidence="6">
    <location>
        <begin position="1"/>
        <end position="28"/>
    </location>
</feature>
<comment type="caution">
    <text evidence="7">The sequence shown here is derived from an EMBL/GenBank/DDBJ whole genome shotgun (WGS) entry which is preliminary data.</text>
</comment>
<evidence type="ECO:0000256" key="4">
    <source>
        <dbReference type="PROSITE-ProRule" id="PRU00322"/>
    </source>
</evidence>
<dbReference type="Proteomes" id="UP001515480">
    <property type="component" value="Unassembled WGS sequence"/>
</dbReference>
<dbReference type="Pfam" id="PF00641">
    <property type="entry name" value="Zn_ribbon_RanBP"/>
    <property type="match status" value="2"/>
</dbReference>
<dbReference type="Gene3D" id="4.10.1060.10">
    <property type="entry name" value="Zinc finger, RanBP2-type"/>
    <property type="match status" value="2"/>
</dbReference>
<accession>A0AB34JQZ5</accession>
<evidence type="ECO:0000256" key="5">
    <source>
        <dbReference type="SAM" id="MobiDB-lite"/>
    </source>
</evidence>
<evidence type="ECO:0000313" key="7">
    <source>
        <dbReference type="EMBL" id="KAL1524280.1"/>
    </source>
</evidence>
<evidence type="ECO:0000256" key="2">
    <source>
        <dbReference type="ARBA" id="ARBA00022771"/>
    </source>
</evidence>
<protein>
    <recommendedName>
        <fullName evidence="6">RanBP2-type domain-containing protein</fullName>
    </recommendedName>
</protein>
<dbReference type="PROSITE" id="PS50199">
    <property type="entry name" value="ZF_RANBP2_2"/>
    <property type="match status" value="2"/>
</dbReference>
<dbReference type="GO" id="GO:0008270">
    <property type="term" value="F:zinc ion binding"/>
    <property type="evidence" value="ECO:0007669"/>
    <property type="project" value="UniProtKB-KW"/>
</dbReference>
<evidence type="ECO:0000256" key="1">
    <source>
        <dbReference type="ARBA" id="ARBA00022723"/>
    </source>
</evidence>
<name>A0AB34JQZ5_PRYPA</name>
<keyword evidence="2 4" id="KW-0863">Zinc-finger</keyword>
<reference evidence="7 8" key="1">
    <citation type="journal article" date="2024" name="Science">
        <title>Giant polyketide synthase enzymes in the biosynthesis of giant marine polyether toxins.</title>
        <authorList>
            <person name="Fallon T.R."/>
            <person name="Shende V.V."/>
            <person name="Wierzbicki I.H."/>
            <person name="Pendleton A.L."/>
            <person name="Watervoot N.F."/>
            <person name="Auber R.P."/>
            <person name="Gonzalez D.J."/>
            <person name="Wisecaver J.H."/>
            <person name="Moore B.S."/>
        </authorList>
    </citation>
    <scope>NUCLEOTIDE SEQUENCE [LARGE SCALE GENOMIC DNA]</scope>
    <source>
        <strain evidence="7 8">12B1</strain>
    </source>
</reference>
<dbReference type="InterPro" id="IPR001876">
    <property type="entry name" value="Znf_RanBP2"/>
</dbReference>
<keyword evidence="8" id="KW-1185">Reference proteome</keyword>
<feature type="compositionally biased region" description="Pro residues" evidence="5">
    <location>
        <begin position="296"/>
        <end position="312"/>
    </location>
</feature>
<dbReference type="PROSITE" id="PS01358">
    <property type="entry name" value="ZF_RANBP2_1"/>
    <property type="match status" value="2"/>
</dbReference>
<keyword evidence="3" id="KW-0862">Zinc</keyword>
<evidence type="ECO:0000256" key="3">
    <source>
        <dbReference type="ARBA" id="ARBA00022833"/>
    </source>
</evidence>
<gene>
    <name evidence="7" type="ORF">AB1Y20_019183</name>
</gene>
<dbReference type="InterPro" id="IPR036443">
    <property type="entry name" value="Znf_RanBP2_sf"/>
</dbReference>
<feature type="domain" description="RanBP2-type" evidence="6">
    <location>
        <begin position="109"/>
        <end position="138"/>
    </location>
</feature>
<feature type="compositionally biased region" description="Polar residues" evidence="5">
    <location>
        <begin position="348"/>
        <end position="357"/>
    </location>
</feature>
<proteinExistence type="predicted"/>
<evidence type="ECO:0000259" key="6">
    <source>
        <dbReference type="PROSITE" id="PS50199"/>
    </source>
</evidence>
<dbReference type="EMBL" id="JBGBPQ010000005">
    <property type="protein sequence ID" value="KAL1524280.1"/>
    <property type="molecule type" value="Genomic_DNA"/>
</dbReference>
<keyword evidence="1" id="KW-0479">Metal-binding</keyword>